<dbReference type="Pfam" id="PF00476">
    <property type="entry name" value="DNA_pol_A"/>
    <property type="match status" value="1"/>
</dbReference>
<feature type="domain" description="DNA-directed DNA polymerase family A palm" evidence="2">
    <location>
        <begin position="591"/>
        <end position="818"/>
    </location>
</feature>
<proteinExistence type="predicted"/>
<reference evidence="3" key="1">
    <citation type="journal article" date="2012" name="Proc. Natl. Acad. Sci. U.S.A.">
        <title>Antigenic diversity is generated by distinct evolutionary mechanisms in African trypanosome species.</title>
        <authorList>
            <person name="Jackson A.P."/>
            <person name="Berry A."/>
            <person name="Aslett M."/>
            <person name="Allison H.C."/>
            <person name="Burton P."/>
            <person name="Vavrova-Anderson J."/>
            <person name="Brown R."/>
            <person name="Browne H."/>
            <person name="Corton N."/>
            <person name="Hauser H."/>
            <person name="Gamble J."/>
            <person name="Gilderthorp R."/>
            <person name="Marcello L."/>
            <person name="McQuillan J."/>
            <person name="Otto T.D."/>
            <person name="Quail M.A."/>
            <person name="Sanders M.J."/>
            <person name="van Tonder A."/>
            <person name="Ginger M.L."/>
            <person name="Field M.C."/>
            <person name="Barry J.D."/>
            <person name="Hertz-Fowler C."/>
            <person name="Berriman M."/>
        </authorList>
    </citation>
    <scope>NUCLEOTIDE SEQUENCE</scope>
    <source>
        <strain evidence="3">Y486</strain>
    </source>
</reference>
<dbReference type="GO" id="GO:0003887">
    <property type="term" value="F:DNA-directed DNA polymerase activity"/>
    <property type="evidence" value="ECO:0007669"/>
    <property type="project" value="InterPro"/>
</dbReference>
<dbReference type="InterPro" id="IPR002298">
    <property type="entry name" value="DNA_polymerase_A"/>
</dbReference>
<dbReference type="PANTHER" id="PTHR10133:SF62">
    <property type="entry name" value="DNA POLYMERASE THETA"/>
    <property type="match status" value="1"/>
</dbReference>
<dbReference type="PANTHER" id="PTHR10133">
    <property type="entry name" value="DNA POLYMERASE I"/>
    <property type="match status" value="1"/>
</dbReference>
<dbReference type="GO" id="GO:0006302">
    <property type="term" value="P:double-strand break repair"/>
    <property type="evidence" value="ECO:0007669"/>
    <property type="project" value="TreeGrafter"/>
</dbReference>
<dbReference type="Gene3D" id="3.30.70.370">
    <property type="match status" value="1"/>
</dbReference>
<evidence type="ECO:0000313" key="3">
    <source>
        <dbReference type="EMBL" id="CCC53090.1"/>
    </source>
</evidence>
<accession>G0UBA3</accession>
<protein>
    <submittedName>
        <fullName evidence="3">Putative DNA polymerase theta</fullName>
    </submittedName>
</protein>
<dbReference type="AlphaFoldDB" id="G0UBA3"/>
<gene>
    <name evidence="3" type="ORF">TVY486_1105740</name>
</gene>
<organism evidence="3">
    <name type="scientific">Trypanosoma vivax (strain Y486)</name>
    <dbReference type="NCBI Taxonomy" id="1055687"/>
    <lineage>
        <taxon>Eukaryota</taxon>
        <taxon>Discoba</taxon>
        <taxon>Euglenozoa</taxon>
        <taxon>Kinetoplastea</taxon>
        <taxon>Metakinetoplastina</taxon>
        <taxon>Trypanosomatida</taxon>
        <taxon>Trypanosomatidae</taxon>
        <taxon>Trypanosoma</taxon>
        <taxon>Duttonella</taxon>
    </lineage>
</organism>
<evidence type="ECO:0000259" key="2">
    <source>
        <dbReference type="SMART" id="SM00482"/>
    </source>
</evidence>
<dbReference type="EMBL" id="HE573027">
    <property type="protein sequence ID" value="CCC53090.1"/>
    <property type="molecule type" value="Genomic_DNA"/>
</dbReference>
<dbReference type="OMA" id="MRAVHQQ"/>
<feature type="compositionally biased region" description="Basic and acidic residues" evidence="1">
    <location>
        <begin position="56"/>
        <end position="74"/>
    </location>
</feature>
<dbReference type="VEuPathDB" id="TriTrypDB:TvY486_1105740"/>
<dbReference type="InterPro" id="IPR043502">
    <property type="entry name" value="DNA/RNA_pol_sf"/>
</dbReference>
<dbReference type="PRINTS" id="PR00868">
    <property type="entry name" value="DNAPOLI"/>
</dbReference>
<name>G0UBA3_TRYVY</name>
<dbReference type="GO" id="GO:0003677">
    <property type="term" value="F:DNA binding"/>
    <property type="evidence" value="ECO:0007669"/>
    <property type="project" value="InterPro"/>
</dbReference>
<evidence type="ECO:0000256" key="1">
    <source>
        <dbReference type="SAM" id="MobiDB-lite"/>
    </source>
</evidence>
<dbReference type="GO" id="GO:0006261">
    <property type="term" value="P:DNA-templated DNA replication"/>
    <property type="evidence" value="ECO:0007669"/>
    <property type="project" value="InterPro"/>
</dbReference>
<dbReference type="SMART" id="SM00482">
    <property type="entry name" value="POLAc"/>
    <property type="match status" value="1"/>
</dbReference>
<dbReference type="Gene3D" id="1.10.150.20">
    <property type="entry name" value="5' to 3' exonuclease, C-terminal subdomain"/>
    <property type="match status" value="1"/>
</dbReference>
<sequence length="861" mass="94970">MTSHVANGASHERPSGEESDVFFWALELVETQLKSSPNLIDEEASLPNGEGVPAHPKVDAATEEATRKRSRDGADTAVDPDVLESSAPSSVEVHNGCLAEPPACVMVPPQRFSGFKDVMEVSQELLCGHLGHVVIDVEIYGTTTHLSNPRSFGAMLQRAEYSSSDRLSKLQNSIQLFLLVRGESCYTLSPEGGVSAVFLANLLSSADVTKIVMQPRLLYRLLFPFLGTDRIEVRNLIDLSVFIPVMGRLRGPPFNTMKEETALDIFQLLPTSVRDCIDLWVADAEQLALRGSLVQEDDGEATANALSKDVVEDALPTTTPFSLPVSNLRPMLQALQAVDKFYVTFVRPTENDSSGGCEFRSPADFCRLETQVAFLCEVMSYHGVFIDKHLFNSMKSDLNSQVADLVCLGEAVQTIFSRDGGGRGDVEKLDLEKAPIGKIAAYLSERYIDIPPKTSELARAYMVKVCARLDMVECTERNLAYIWLAINERRQFVRSLQSRLFDSSYVRSRVLVDPDGCCSADGENTGHSGNERVKKFQWAYSVHPQWSVHHSGTARIYSSSPSLQTLPKGPPRCTYRHPNHLARQTIFSDPNLSVRDLYRPPPGCTFLSFDLNQVELRLLAHFTGDAFLNEQLRAGEDVLSQMTRQIMKLKPSDKVSQRARSATKIIVYGLLYGMGPERMNEQISRLCADTELNESPAAADEGGGENYPIDAKQLMFAFFKCYPTINVFLTNVRSRAYNEKSCKTLSGVVDLSNEPDGQRRRQIALAHVLQGSVATLMHSIIVAVHAERHNLCPGSPAAPLALVMCIHDEVLYAVPDDCVNVLAKKIKNTVEQVGVKFSLSVPLVAVAKAGKSLGTLRKLLL</sequence>
<dbReference type="InterPro" id="IPR001098">
    <property type="entry name" value="DNA-dir_DNA_pol_A_palm_dom"/>
</dbReference>
<feature type="region of interest" description="Disordered" evidence="1">
    <location>
        <begin position="41"/>
        <end position="87"/>
    </location>
</feature>
<dbReference type="SUPFAM" id="SSF56672">
    <property type="entry name" value="DNA/RNA polymerases"/>
    <property type="match status" value="1"/>
</dbReference>